<organism evidence="1 2">
    <name type="scientific">Neorhizobium turbinariae</name>
    <dbReference type="NCBI Taxonomy" id="2937795"/>
    <lineage>
        <taxon>Bacteria</taxon>
        <taxon>Pseudomonadati</taxon>
        <taxon>Pseudomonadota</taxon>
        <taxon>Alphaproteobacteria</taxon>
        <taxon>Hyphomicrobiales</taxon>
        <taxon>Rhizobiaceae</taxon>
        <taxon>Rhizobium/Agrobacterium group</taxon>
        <taxon>Neorhizobium</taxon>
    </lineage>
</organism>
<dbReference type="PANTHER" id="PTHR38460">
    <property type="entry name" value="TAUTOMERASE YOLI-RELATED"/>
    <property type="match status" value="1"/>
</dbReference>
<dbReference type="Gene3D" id="3.30.429.10">
    <property type="entry name" value="Macrophage Migration Inhibitory Factor"/>
    <property type="match status" value="1"/>
</dbReference>
<comment type="caution">
    <text evidence="1">The sequence shown here is derived from an EMBL/GenBank/DDBJ whole genome shotgun (WGS) entry which is preliminary data.</text>
</comment>
<gene>
    <name evidence="1" type="ORF">M0654_21800</name>
</gene>
<protein>
    <submittedName>
        <fullName evidence="1">Tautomerase family protein</fullName>
    </submittedName>
</protein>
<evidence type="ECO:0000313" key="1">
    <source>
        <dbReference type="EMBL" id="MCK8782606.1"/>
    </source>
</evidence>
<dbReference type="SUPFAM" id="SSF55331">
    <property type="entry name" value="Tautomerase/MIF"/>
    <property type="match status" value="1"/>
</dbReference>
<dbReference type="PANTHER" id="PTHR38460:SF1">
    <property type="entry name" value="TAUTOMERASE YOLI-RELATED"/>
    <property type="match status" value="1"/>
</dbReference>
<dbReference type="Pfam" id="PF14552">
    <property type="entry name" value="Tautomerase_2"/>
    <property type="match status" value="1"/>
</dbReference>
<dbReference type="InterPro" id="IPR014347">
    <property type="entry name" value="Tautomerase/MIF_sf"/>
</dbReference>
<name>A0ABT0IXI7_9HYPH</name>
<sequence length="131" mass="14284">MPIVRLDVVRGRSPEELNELLDTVHEAVVDSLGVPISDRYEILTEHLPSQIVALDTGLGFKRSESIVIVQITTRPRSLGEKKSLYNRLAELLAERCGLPSSDLVVALVENTDADWSFGGGEAQFLTGALPT</sequence>
<reference evidence="1 2" key="1">
    <citation type="submission" date="2022-04" db="EMBL/GenBank/DDBJ databases">
        <title>Rhizobium coralii sp. nov., isolated from coral Turbinaria peltata.</title>
        <authorList>
            <person name="Sun H."/>
        </authorList>
    </citation>
    <scope>NUCLEOTIDE SEQUENCE [LARGE SCALE GENOMIC DNA]</scope>
    <source>
        <strain evidence="1 2">NTR19</strain>
    </source>
</reference>
<dbReference type="RefSeq" id="WP_248684893.1">
    <property type="nucleotide sequence ID" value="NZ_JALPRY010000033.1"/>
</dbReference>
<accession>A0ABT0IXI7</accession>
<dbReference type="InterPro" id="IPR037479">
    <property type="entry name" value="Tauto_MSAD"/>
</dbReference>
<dbReference type="EMBL" id="JALPRY010000033">
    <property type="protein sequence ID" value="MCK8782606.1"/>
    <property type="molecule type" value="Genomic_DNA"/>
</dbReference>
<dbReference type="Proteomes" id="UP001202827">
    <property type="component" value="Unassembled WGS sequence"/>
</dbReference>
<evidence type="ECO:0000313" key="2">
    <source>
        <dbReference type="Proteomes" id="UP001202827"/>
    </source>
</evidence>
<proteinExistence type="predicted"/>
<keyword evidence="2" id="KW-1185">Reference proteome</keyword>